<dbReference type="AlphaFoldDB" id="A0A146K2C3"/>
<proteinExistence type="predicted"/>
<reference evidence="1" key="1">
    <citation type="submission" date="2015-07" db="EMBL/GenBank/DDBJ databases">
        <title>Adaptation to a free-living lifestyle via gene acquisitions in the diplomonad Trepomonas sp. PC1.</title>
        <authorList>
            <person name="Xu F."/>
            <person name="Jerlstrom-Hultqvist J."/>
            <person name="Kolisko M."/>
            <person name="Simpson A.G.B."/>
            <person name="Roger A.J."/>
            <person name="Svard S.G."/>
            <person name="Andersson J.O."/>
        </authorList>
    </citation>
    <scope>NUCLEOTIDE SEQUENCE</scope>
    <source>
        <strain evidence="1">PC1</strain>
    </source>
</reference>
<evidence type="ECO:0000313" key="1">
    <source>
        <dbReference type="EMBL" id="JAP89771.1"/>
    </source>
</evidence>
<protein>
    <submittedName>
        <fullName evidence="1">Uncharacterized protein</fullName>
    </submittedName>
</protein>
<name>A0A146K2C3_9EUKA</name>
<sequence>FRKPLNQTEQIVKPIQLDRIKYSDYRLLAAQRDHESQKQKYLEEQQLQLARSLNFQKYVKTGRRKLRNAVVFKPDEFAPRQTKYFQNYSDVHFEQQPELQRTCRAPNTEIMNQCGLVRNVFGKVDIDQIKRDLFYKQTIWRKLNLLKRLFCFSVLKMVSCSLQQGFLKMKWNLQQEIRRRIQDAVQAQRRKQQMKFLPLKNLQELQHRTLNIIVKNGLNLLKISNQKFKKLQKLEFIRLSSLKSLQWQKLCRIQTLQKLHQKQQKSFQLELLKKQKELLFCFQKQNRFQLNQFQLKINKNSLKKAFKTLQKPKMKFNKIYLMYFQFSLSCYKFIQSKLQQILLEVQEMEWFIGQNSKEVVQTRFPDFTQIEKLSKGLKNDVLIQNVTAQQFERFMESAEQHYQKCFNEKFELLCGFKYKFFQNQRFKKAVKNSILLKYDIDQIKQIFTHFKIKELQMVFRIYSLKEEMFFGDDQMKVEQLMVMLAFFKAVASL</sequence>
<accession>A0A146K2C3</accession>
<organism evidence="1">
    <name type="scientific">Trepomonas sp. PC1</name>
    <dbReference type="NCBI Taxonomy" id="1076344"/>
    <lineage>
        <taxon>Eukaryota</taxon>
        <taxon>Metamonada</taxon>
        <taxon>Diplomonadida</taxon>
        <taxon>Hexamitidae</taxon>
        <taxon>Hexamitinae</taxon>
        <taxon>Trepomonas</taxon>
    </lineage>
</organism>
<feature type="non-terminal residue" evidence="1">
    <location>
        <position position="1"/>
    </location>
</feature>
<dbReference type="EMBL" id="GDID01006835">
    <property type="protein sequence ID" value="JAP89771.1"/>
    <property type="molecule type" value="Transcribed_RNA"/>
</dbReference>
<gene>
    <name evidence="1" type="ORF">TPC1_30734</name>
</gene>